<feature type="transmembrane region" description="Helical" evidence="7">
    <location>
        <begin position="12"/>
        <end position="36"/>
    </location>
</feature>
<keyword evidence="5 7" id="KW-1133">Transmembrane helix</keyword>
<dbReference type="AlphaFoldDB" id="A0A377N6Q1"/>
<sequence length="348" mass="38323">MNQKISWIDNLRAVACMMVVMIHASTAQVVNFAAIHSVDWSVANLLNSASRVCVPLFFMISGYLFFGEKSAEKRHFLRIGLCLLFYSAVSLIYILSFTNVGFWPSLRLILQKPVFYHLWFFYAIVVIYLLSPLIKVKQVPGKYLLVAGLLLGVLANPQLPALRIDRVAILPLNLYIGGNTFYYVLYALMGRAIGMMDTQKSGVTPVACGLFILSTLGVAWGTFHQSLINQNFADTYYVYTGPLVFISAMSLFVIGKNALASRVLPGLGIISRHSLAIYGFHALIIIGLRGARIGFPQWPLVISPSCSCAACSAACCWRCCWRKLIGGSGSVSWRSAISPVPAVTACRR</sequence>
<feature type="domain" description="Acyltransferase 3" evidence="8">
    <location>
        <begin position="6"/>
        <end position="304"/>
    </location>
</feature>
<evidence type="ECO:0000256" key="2">
    <source>
        <dbReference type="ARBA" id="ARBA00007400"/>
    </source>
</evidence>
<evidence type="ECO:0000256" key="1">
    <source>
        <dbReference type="ARBA" id="ARBA00004651"/>
    </source>
</evidence>
<feature type="transmembrane region" description="Helical" evidence="7">
    <location>
        <begin position="79"/>
        <end position="102"/>
    </location>
</feature>
<name>A0A377N6Q1_9GAMM</name>
<dbReference type="Proteomes" id="UP000254304">
    <property type="component" value="Unassembled WGS sequence"/>
</dbReference>
<feature type="transmembrane region" description="Helical" evidence="7">
    <location>
        <begin position="114"/>
        <end position="131"/>
    </location>
</feature>
<protein>
    <submittedName>
        <fullName evidence="9">Inner membrane protein YiaH</fullName>
    </submittedName>
</protein>
<dbReference type="GO" id="GO:0009246">
    <property type="term" value="P:enterobacterial common antigen biosynthetic process"/>
    <property type="evidence" value="ECO:0007669"/>
    <property type="project" value="TreeGrafter"/>
</dbReference>
<keyword evidence="3" id="KW-1003">Cell membrane</keyword>
<evidence type="ECO:0000256" key="5">
    <source>
        <dbReference type="ARBA" id="ARBA00022989"/>
    </source>
</evidence>
<evidence type="ECO:0000313" key="9">
    <source>
        <dbReference type="EMBL" id="STQ42409.1"/>
    </source>
</evidence>
<evidence type="ECO:0000256" key="4">
    <source>
        <dbReference type="ARBA" id="ARBA00022692"/>
    </source>
</evidence>
<evidence type="ECO:0000313" key="10">
    <source>
        <dbReference type="Proteomes" id="UP000254304"/>
    </source>
</evidence>
<feature type="transmembrane region" description="Helical" evidence="7">
    <location>
        <begin position="235"/>
        <end position="254"/>
    </location>
</feature>
<evidence type="ECO:0000256" key="3">
    <source>
        <dbReference type="ARBA" id="ARBA00022475"/>
    </source>
</evidence>
<organism evidence="9 10">
    <name type="scientific">Ewingella americana</name>
    <dbReference type="NCBI Taxonomy" id="41202"/>
    <lineage>
        <taxon>Bacteria</taxon>
        <taxon>Pseudomonadati</taxon>
        <taxon>Pseudomonadota</taxon>
        <taxon>Gammaproteobacteria</taxon>
        <taxon>Enterobacterales</taxon>
        <taxon>Yersiniaceae</taxon>
        <taxon>Ewingella</taxon>
    </lineage>
</organism>
<evidence type="ECO:0000256" key="7">
    <source>
        <dbReference type="SAM" id="Phobius"/>
    </source>
</evidence>
<accession>A0A377N6Q1</accession>
<proteinExistence type="inferred from homology"/>
<reference evidence="9 10" key="1">
    <citation type="submission" date="2018-06" db="EMBL/GenBank/DDBJ databases">
        <authorList>
            <consortium name="Pathogen Informatics"/>
            <person name="Doyle S."/>
        </authorList>
    </citation>
    <scope>NUCLEOTIDE SEQUENCE [LARGE SCALE GENOMIC DNA]</scope>
    <source>
        <strain evidence="9 10">NCTC12157</strain>
    </source>
</reference>
<evidence type="ECO:0000256" key="6">
    <source>
        <dbReference type="ARBA" id="ARBA00023136"/>
    </source>
</evidence>
<gene>
    <name evidence="9" type="primary">yiaH</name>
    <name evidence="9" type="ORF">NCTC12157_00062</name>
</gene>
<dbReference type="EMBL" id="UGGO01000001">
    <property type="protein sequence ID" value="STQ42409.1"/>
    <property type="molecule type" value="Genomic_DNA"/>
</dbReference>
<feature type="transmembrane region" description="Helical" evidence="7">
    <location>
        <begin position="48"/>
        <end position="67"/>
    </location>
</feature>
<dbReference type="InterPro" id="IPR002656">
    <property type="entry name" value="Acyl_transf_3_dom"/>
</dbReference>
<comment type="subcellular location">
    <subcellularLocation>
        <location evidence="1">Cell membrane</location>
        <topology evidence="1">Multi-pass membrane protein</topology>
    </subcellularLocation>
</comment>
<feature type="transmembrane region" description="Helical" evidence="7">
    <location>
        <begin position="275"/>
        <end position="295"/>
    </location>
</feature>
<evidence type="ECO:0000259" key="8">
    <source>
        <dbReference type="Pfam" id="PF01757"/>
    </source>
</evidence>
<dbReference type="PANTHER" id="PTHR40074">
    <property type="entry name" value="O-ACETYLTRANSFERASE WECH"/>
    <property type="match status" value="1"/>
</dbReference>
<feature type="transmembrane region" description="Helical" evidence="7">
    <location>
        <begin position="168"/>
        <end position="189"/>
    </location>
</feature>
<dbReference type="GO" id="GO:0005886">
    <property type="term" value="C:plasma membrane"/>
    <property type="evidence" value="ECO:0007669"/>
    <property type="project" value="UniProtKB-SubCell"/>
</dbReference>
<comment type="similarity">
    <text evidence="2">Belongs to the acyltransferase 3 family.</text>
</comment>
<feature type="transmembrane region" description="Helical" evidence="7">
    <location>
        <begin position="201"/>
        <end position="223"/>
    </location>
</feature>
<keyword evidence="6 7" id="KW-0472">Membrane</keyword>
<keyword evidence="4 7" id="KW-0812">Transmembrane</keyword>
<dbReference type="PANTHER" id="PTHR40074:SF2">
    <property type="entry name" value="O-ACETYLTRANSFERASE WECH"/>
    <property type="match status" value="1"/>
</dbReference>
<dbReference type="Pfam" id="PF01757">
    <property type="entry name" value="Acyl_transf_3"/>
    <property type="match status" value="1"/>
</dbReference>
<feature type="transmembrane region" description="Helical" evidence="7">
    <location>
        <begin position="143"/>
        <end position="162"/>
    </location>
</feature>
<dbReference type="GO" id="GO:0016413">
    <property type="term" value="F:O-acetyltransferase activity"/>
    <property type="evidence" value="ECO:0007669"/>
    <property type="project" value="TreeGrafter"/>
</dbReference>